<organism evidence="12 13">
    <name type="scientific">Luteococcus peritonei</name>
    <dbReference type="NCBI Taxonomy" id="88874"/>
    <lineage>
        <taxon>Bacteria</taxon>
        <taxon>Bacillati</taxon>
        <taxon>Actinomycetota</taxon>
        <taxon>Actinomycetes</taxon>
        <taxon>Propionibacteriales</taxon>
        <taxon>Propionibacteriaceae</taxon>
        <taxon>Luteococcus</taxon>
    </lineage>
</organism>
<dbReference type="InterPro" id="IPR036615">
    <property type="entry name" value="Mur_ligase_C_dom_sf"/>
</dbReference>
<comment type="pathway">
    <text evidence="7 8">Cell wall biogenesis; peptidoglycan biosynthesis.</text>
</comment>
<comment type="caution">
    <text evidence="12">The sequence shown here is derived from an EMBL/GenBank/DDBJ whole genome shotgun (WGS) entry which is preliminary data.</text>
</comment>
<keyword evidence="13" id="KW-1185">Reference proteome</keyword>
<feature type="binding site" evidence="7">
    <location>
        <position position="17"/>
    </location>
    <ligand>
        <name>UDP-N-acetyl-alpha-D-muramoyl-L-alanyl-D-glutamate</name>
        <dbReference type="ChEBI" id="CHEBI:83900"/>
    </ligand>
</feature>
<feature type="modified residue" description="N6-carboxylysine" evidence="7">
    <location>
        <position position="214"/>
    </location>
</feature>
<dbReference type="SUPFAM" id="SSF53623">
    <property type="entry name" value="MurD-like peptide ligases, catalytic domain"/>
    <property type="match status" value="1"/>
</dbReference>
<dbReference type="InterPro" id="IPR035911">
    <property type="entry name" value="MurE/MurF_N"/>
</dbReference>
<feature type="binding site" evidence="7">
    <location>
        <position position="19"/>
    </location>
    <ligand>
        <name>UDP-N-acetyl-alpha-D-muramoyl-L-alanyl-D-glutamate</name>
        <dbReference type="ChEBI" id="CHEBI:83900"/>
    </ligand>
</feature>
<keyword evidence="4 7" id="KW-0573">Peptidoglycan synthesis</keyword>
<evidence type="ECO:0000256" key="3">
    <source>
        <dbReference type="ARBA" id="ARBA00022960"/>
    </source>
</evidence>
<feature type="binding site" evidence="7">
    <location>
        <begin position="147"/>
        <end position="148"/>
    </location>
    <ligand>
        <name>UDP-N-acetyl-alpha-D-muramoyl-L-alanyl-D-glutamate</name>
        <dbReference type="ChEBI" id="CHEBI:83900"/>
    </ligand>
</feature>
<comment type="catalytic activity">
    <reaction evidence="7">
        <text>UDP-N-acetyl-alpha-D-muramoyl-L-alanyl-D-glutamate + meso-2,6-diaminopimelate + ATP = UDP-N-acetyl-alpha-D-muramoyl-L-alanyl-gamma-D-glutamyl-meso-2,6-diaminopimelate + ADP + phosphate + H(+)</text>
        <dbReference type="Rhea" id="RHEA:23676"/>
        <dbReference type="ChEBI" id="CHEBI:15378"/>
        <dbReference type="ChEBI" id="CHEBI:30616"/>
        <dbReference type="ChEBI" id="CHEBI:43474"/>
        <dbReference type="ChEBI" id="CHEBI:57791"/>
        <dbReference type="ChEBI" id="CHEBI:83900"/>
        <dbReference type="ChEBI" id="CHEBI:83905"/>
        <dbReference type="ChEBI" id="CHEBI:456216"/>
        <dbReference type="EC" id="6.3.2.13"/>
    </reaction>
</comment>
<name>A0ABW4RRG6_9ACTN</name>
<dbReference type="Proteomes" id="UP001597326">
    <property type="component" value="Unassembled WGS sequence"/>
</dbReference>
<dbReference type="Pfam" id="PF01225">
    <property type="entry name" value="Mur_ligase"/>
    <property type="match status" value="1"/>
</dbReference>
<comment type="subcellular location">
    <subcellularLocation>
        <location evidence="7 8">Cytoplasm</location>
    </subcellularLocation>
</comment>
<dbReference type="PANTHER" id="PTHR23135">
    <property type="entry name" value="MUR LIGASE FAMILY MEMBER"/>
    <property type="match status" value="1"/>
</dbReference>
<dbReference type="InterPro" id="IPR000713">
    <property type="entry name" value="Mur_ligase_N"/>
</dbReference>
<keyword evidence="7" id="KW-0460">Magnesium</keyword>
<evidence type="ECO:0000256" key="8">
    <source>
        <dbReference type="RuleBase" id="RU004135"/>
    </source>
</evidence>
<comment type="function">
    <text evidence="7">Catalyzes the addition of meso-diaminopimelic acid to the nucleotide precursor UDP-N-acetylmuramoyl-L-alanyl-D-glutamate (UMAG) in the biosynthesis of bacterial cell-wall peptidoglycan.</text>
</comment>
<keyword evidence="5 7" id="KW-0131">Cell cycle</keyword>
<dbReference type="InterPro" id="IPR036565">
    <property type="entry name" value="Mur-like_cat_sf"/>
</dbReference>
<dbReference type="InterPro" id="IPR013221">
    <property type="entry name" value="Mur_ligase_cen"/>
</dbReference>
<dbReference type="InterPro" id="IPR005761">
    <property type="entry name" value="UDP-N-AcMur-Glu-dNH2Pim_ligase"/>
</dbReference>
<proteinExistence type="inferred from homology"/>
<feature type="short sequence motif" description="Meso-diaminopimelate recognition motif" evidence="7">
    <location>
        <begin position="406"/>
        <end position="409"/>
    </location>
</feature>
<dbReference type="HAMAP" id="MF_00208">
    <property type="entry name" value="MurE"/>
    <property type="match status" value="1"/>
</dbReference>
<dbReference type="GO" id="GO:0008765">
    <property type="term" value="F:UDP-N-acetylmuramoylalanyl-D-glutamate-2,6-diaminopimelate ligase activity"/>
    <property type="evidence" value="ECO:0007669"/>
    <property type="project" value="UniProtKB-EC"/>
</dbReference>
<feature type="binding site" evidence="7">
    <location>
        <position position="459"/>
    </location>
    <ligand>
        <name>meso-2,6-diaminopimelate</name>
        <dbReference type="ChEBI" id="CHEBI:57791"/>
    </ligand>
</feature>
<keyword evidence="2 7" id="KW-0132">Cell division</keyword>
<dbReference type="InterPro" id="IPR004101">
    <property type="entry name" value="Mur_ligase_C"/>
</dbReference>
<feature type="binding site" evidence="7">
    <location>
        <position position="463"/>
    </location>
    <ligand>
        <name>meso-2,6-diaminopimelate</name>
        <dbReference type="ChEBI" id="CHEBI:57791"/>
    </ligand>
</feature>
<evidence type="ECO:0000259" key="11">
    <source>
        <dbReference type="Pfam" id="PF08245"/>
    </source>
</evidence>
<dbReference type="Pfam" id="PF02875">
    <property type="entry name" value="Mur_ligase_C"/>
    <property type="match status" value="1"/>
</dbReference>
<feature type="binding site" evidence="7">
    <location>
        <position position="182"/>
    </location>
    <ligand>
        <name>UDP-N-acetyl-alpha-D-muramoyl-L-alanyl-D-glutamate</name>
        <dbReference type="ChEBI" id="CHEBI:83900"/>
    </ligand>
</feature>
<evidence type="ECO:0000259" key="10">
    <source>
        <dbReference type="Pfam" id="PF02875"/>
    </source>
</evidence>
<evidence type="ECO:0000256" key="4">
    <source>
        <dbReference type="ARBA" id="ARBA00022984"/>
    </source>
</evidence>
<protein>
    <recommendedName>
        <fullName evidence="7">UDP-N-acetylmuramoyl-L-alanyl-D-glutamate--2,6-diaminopimelate ligase</fullName>
        <ecNumber evidence="7">6.3.2.13</ecNumber>
    </recommendedName>
    <alternativeName>
        <fullName evidence="7">Meso-A2pm-adding enzyme</fullName>
    </alternativeName>
    <alternativeName>
        <fullName evidence="7">Meso-diaminopimelate-adding enzyme</fullName>
    </alternativeName>
    <alternativeName>
        <fullName evidence="7">UDP-MurNAc-L-Ala-D-Glu:meso-diaminopimelate ligase</fullName>
    </alternativeName>
    <alternativeName>
        <fullName evidence="7">UDP-MurNAc-tripeptide synthetase</fullName>
    </alternativeName>
    <alternativeName>
        <fullName evidence="7">UDP-N-acetylmuramyl-tripeptide synthetase</fullName>
    </alternativeName>
</protein>
<comment type="cofactor">
    <cofactor evidence="7">
        <name>Mg(2+)</name>
        <dbReference type="ChEBI" id="CHEBI:18420"/>
    </cofactor>
</comment>
<dbReference type="SUPFAM" id="SSF63418">
    <property type="entry name" value="MurE/MurF N-terminal domain"/>
    <property type="match status" value="1"/>
</dbReference>
<evidence type="ECO:0000256" key="6">
    <source>
        <dbReference type="ARBA" id="ARBA00023316"/>
    </source>
</evidence>
<feature type="domain" description="Mur ligase C-terminal" evidence="10">
    <location>
        <begin position="326"/>
        <end position="461"/>
    </location>
</feature>
<feature type="domain" description="Mur ligase N-terminal catalytic" evidence="9">
    <location>
        <begin position="11"/>
        <end position="85"/>
    </location>
</feature>
<dbReference type="NCBIfam" id="TIGR01085">
    <property type="entry name" value="murE"/>
    <property type="match status" value="1"/>
</dbReference>
<dbReference type="Gene3D" id="3.90.190.20">
    <property type="entry name" value="Mur ligase, C-terminal domain"/>
    <property type="match status" value="1"/>
</dbReference>
<keyword evidence="7" id="KW-0547">Nucleotide-binding</keyword>
<dbReference type="NCBIfam" id="NF001126">
    <property type="entry name" value="PRK00139.1-4"/>
    <property type="match status" value="1"/>
</dbReference>
<keyword evidence="7" id="KW-0963">Cytoplasm</keyword>
<comment type="PTM">
    <text evidence="7">Carboxylation is probably crucial for Mg(2+) binding and, consequently, for the gamma-phosphate positioning of ATP.</text>
</comment>
<keyword evidence="7" id="KW-0067">ATP-binding</keyword>
<evidence type="ECO:0000256" key="5">
    <source>
        <dbReference type="ARBA" id="ARBA00023306"/>
    </source>
</evidence>
<reference evidence="13" key="1">
    <citation type="journal article" date="2019" name="Int. J. Syst. Evol. Microbiol.">
        <title>The Global Catalogue of Microorganisms (GCM) 10K type strain sequencing project: providing services to taxonomists for standard genome sequencing and annotation.</title>
        <authorList>
            <consortium name="The Broad Institute Genomics Platform"/>
            <consortium name="The Broad Institute Genome Sequencing Center for Infectious Disease"/>
            <person name="Wu L."/>
            <person name="Ma J."/>
        </authorList>
    </citation>
    <scope>NUCLEOTIDE SEQUENCE [LARGE SCALE GENOMIC DNA]</scope>
    <source>
        <strain evidence="13">CAIM 431</strain>
    </source>
</reference>
<feature type="binding site" evidence="7">
    <location>
        <position position="174"/>
    </location>
    <ligand>
        <name>UDP-N-acetyl-alpha-D-muramoyl-L-alanyl-D-glutamate</name>
        <dbReference type="ChEBI" id="CHEBI:83900"/>
    </ligand>
</feature>
<gene>
    <name evidence="7" type="primary">murE</name>
    <name evidence="12" type="ORF">ACFSCS_00425</name>
</gene>
<evidence type="ECO:0000313" key="13">
    <source>
        <dbReference type="Proteomes" id="UP001597326"/>
    </source>
</evidence>
<sequence length="505" mass="53185">MRLPEQAGAVEVSGITLDSRTVRPGDLYVALPGSRVHGARFAEATVAAGAVAVLTDPTGAELAAAAGLPVVVADDARDAMADAAATLFGRPTHELMMYGITGTNGKTTTAFLLEAALEACGRRVGTIGTIGFRLDGAELPSNRTTVTTPESPDLQALLAVMLERGADSVAMEVSSHALALQRVDHIGFDIAAFTNLGRDHLDFHPTVADYFEAKARLFQPEWCRVAVVNTDDEHGQELARRLREQGSPRLVSTGFGESDHRLLEVRPEGPGMFVRCQGPYGERSFTIDLPGEHNARNAVMALAMASEAGLDADAAIEGLRHAQVPGRMQLVRLEGSRPDGRGAPRVHVDFAHTPQAISSALAAAHPGPGGRVLAVLGAGGDRDAAKREPMGRAAAEGAQVVVVTDDNPRNEDPDTIRAAVLAGARAVDGVELVEQAGRSAAIRTALSLAGPQDVLLVLGKGHEKGQIIAEKVHRFDDVEQVRTIWNALRLVGDAPAAEEDTDAQH</sequence>
<evidence type="ECO:0000313" key="12">
    <source>
        <dbReference type="EMBL" id="MFD1888654.1"/>
    </source>
</evidence>
<dbReference type="EC" id="6.3.2.13" evidence="7"/>
<feature type="binding site" evidence="7">
    <location>
        <begin position="406"/>
        <end position="409"/>
    </location>
    <ligand>
        <name>meso-2,6-diaminopimelate</name>
        <dbReference type="ChEBI" id="CHEBI:57791"/>
    </ligand>
</feature>
<dbReference type="Pfam" id="PF08245">
    <property type="entry name" value="Mur_ligase_M"/>
    <property type="match status" value="1"/>
</dbReference>
<accession>A0ABW4RRG6</accession>
<dbReference type="RefSeq" id="WP_343871781.1">
    <property type="nucleotide sequence ID" value="NZ_BAAAIX010000001.1"/>
</dbReference>
<feature type="binding site" evidence="7">
    <location>
        <begin position="102"/>
        <end position="108"/>
    </location>
    <ligand>
        <name>ATP</name>
        <dbReference type="ChEBI" id="CHEBI:30616"/>
    </ligand>
</feature>
<feature type="binding site" evidence="7">
    <location>
        <position position="382"/>
    </location>
    <ligand>
        <name>meso-2,6-diaminopimelate</name>
        <dbReference type="ChEBI" id="CHEBI:57791"/>
    </ligand>
</feature>
<evidence type="ECO:0000256" key="1">
    <source>
        <dbReference type="ARBA" id="ARBA00005898"/>
    </source>
</evidence>
<dbReference type="NCBIfam" id="NF001124">
    <property type="entry name" value="PRK00139.1-2"/>
    <property type="match status" value="1"/>
</dbReference>
<dbReference type="Gene3D" id="3.40.1190.10">
    <property type="entry name" value="Mur-like, catalytic domain"/>
    <property type="match status" value="1"/>
</dbReference>
<evidence type="ECO:0000259" key="9">
    <source>
        <dbReference type="Pfam" id="PF01225"/>
    </source>
</evidence>
<dbReference type="PANTHER" id="PTHR23135:SF4">
    <property type="entry name" value="UDP-N-ACETYLMURAMOYL-L-ALANYL-D-GLUTAMATE--2,6-DIAMINOPIMELATE LIGASE MURE HOMOLOG, CHLOROPLASTIC"/>
    <property type="match status" value="1"/>
</dbReference>
<dbReference type="Gene3D" id="3.40.1390.10">
    <property type="entry name" value="MurE/MurF, N-terminal domain"/>
    <property type="match status" value="1"/>
</dbReference>
<comment type="caution">
    <text evidence="7">Lacks conserved residue(s) required for the propagation of feature annotation.</text>
</comment>
<keyword evidence="6 7" id="KW-0961">Cell wall biogenesis/degradation</keyword>
<comment type="similarity">
    <text evidence="1 7">Belongs to the MurCDEF family. MurE subfamily.</text>
</comment>
<evidence type="ECO:0000256" key="7">
    <source>
        <dbReference type="HAMAP-Rule" id="MF_00208"/>
    </source>
</evidence>
<dbReference type="EMBL" id="JBHUFZ010000001">
    <property type="protein sequence ID" value="MFD1888654.1"/>
    <property type="molecule type" value="Genomic_DNA"/>
</dbReference>
<feature type="domain" description="Mur ligase central" evidence="11">
    <location>
        <begin position="100"/>
        <end position="305"/>
    </location>
</feature>
<keyword evidence="7 12" id="KW-0436">Ligase</keyword>
<dbReference type="SUPFAM" id="SSF53244">
    <property type="entry name" value="MurD-like peptide ligases, peptide-binding domain"/>
    <property type="match status" value="1"/>
</dbReference>
<keyword evidence="3 7" id="KW-0133">Cell shape</keyword>
<evidence type="ECO:0000256" key="2">
    <source>
        <dbReference type="ARBA" id="ARBA00022618"/>
    </source>
</evidence>